<protein>
    <submittedName>
        <fullName evidence="2">Uncharacterized protein</fullName>
    </submittedName>
</protein>
<proteinExistence type="predicted"/>
<dbReference type="EMBL" id="AY548440">
    <property type="protein sequence ID" value="AAT41890.1"/>
    <property type="molecule type" value="Genomic_DNA"/>
</dbReference>
<keyword evidence="1" id="KW-0472">Membrane</keyword>
<evidence type="ECO:0000313" key="2">
    <source>
        <dbReference type="EMBL" id="AAT41890.1"/>
    </source>
</evidence>
<accession>Q6H079</accession>
<sequence length="122" mass="13853">MHKTTQISQFLLANLMMNHYAIEWIEAWCLENGWTDLFVERRDNFWAFPPGCVMPEPIPTDVLRLIKAEKGQTKEEKLWSISAILGTVVAVLSTVFLKCPMPLVLAFAFNAVTVAQLELEDA</sequence>
<reference evidence="2" key="1">
    <citation type="journal article" date="2004" name="J. Bacteriol.">
        <title>Genomic DNA microarray analysis: identification of new genes regulated by light color in the cyanobacterium Fremyella diplosiphon.</title>
        <authorList>
            <person name="Stowe-Evans E.L."/>
            <person name="Ford J."/>
            <person name="Kehoe D.M."/>
        </authorList>
    </citation>
    <scope>NUCLEOTIDE SEQUENCE</scope>
    <source>
        <strain evidence="2">FD33</strain>
    </source>
</reference>
<keyword evidence="1" id="KW-0812">Transmembrane</keyword>
<evidence type="ECO:0000256" key="1">
    <source>
        <dbReference type="SAM" id="Phobius"/>
    </source>
</evidence>
<keyword evidence="1" id="KW-1133">Transmembrane helix</keyword>
<name>Q6H079_MICDP</name>
<dbReference type="AlphaFoldDB" id="Q6H079"/>
<feature type="transmembrane region" description="Helical" evidence="1">
    <location>
        <begin position="78"/>
        <end position="97"/>
    </location>
</feature>
<organism evidence="2">
    <name type="scientific">Microchaete diplosiphon</name>
    <name type="common">Fremyella diplosiphon</name>
    <dbReference type="NCBI Taxonomy" id="1197"/>
    <lineage>
        <taxon>Bacteria</taxon>
        <taxon>Bacillati</taxon>
        <taxon>Cyanobacteriota</taxon>
        <taxon>Cyanophyceae</taxon>
        <taxon>Nostocales</taxon>
        <taxon>Rivulariaceae</taxon>
        <taxon>Microchaete</taxon>
    </lineage>
</organism>
<reference evidence="2" key="2">
    <citation type="submission" date="2004-02" db="EMBL/GenBank/DDBJ databases">
        <authorList>
            <person name="Stowe-Evans E."/>
            <person name="Ford J."/>
            <person name="Kehoe D.M."/>
        </authorList>
    </citation>
    <scope>NUCLEOTIDE SEQUENCE</scope>
    <source>
        <strain evidence="2">FD33</strain>
    </source>
</reference>